<proteinExistence type="predicted"/>
<feature type="chain" id="PRO_5012301239" evidence="1">
    <location>
        <begin position="21"/>
        <end position="173"/>
    </location>
</feature>
<keyword evidence="1" id="KW-0732">Signal</keyword>
<keyword evidence="3" id="KW-1185">Reference proteome</keyword>
<evidence type="ECO:0000313" key="2">
    <source>
        <dbReference type="EMBL" id="SKA20591.1"/>
    </source>
</evidence>
<accession>A0A1T4RYD3</accession>
<protein>
    <submittedName>
        <fullName evidence="2">VCBS repeat-containing protein</fullName>
    </submittedName>
</protein>
<feature type="signal peptide" evidence="1">
    <location>
        <begin position="1"/>
        <end position="20"/>
    </location>
</feature>
<evidence type="ECO:0000256" key="1">
    <source>
        <dbReference type="SAM" id="SignalP"/>
    </source>
</evidence>
<sequence>MKKLFALSALAAFFFGTVQAQTPEAKPKPSPAAKVSETLPNGTVITIDYSQPALKGRVMGKDVEPMDGKVWRAGANDATVFEVSKDVKINGQTLPAGKYGFFTLVQNGQWTFIFNKVAKQWGAFSYAQDQDALRVPAKAGKTAAPVERLTYTISKAGEVALSWGDVKVWVTVQ</sequence>
<dbReference type="Proteomes" id="UP000190888">
    <property type="component" value="Unassembled WGS sequence"/>
</dbReference>
<name>A0A1T4RYD3_9BACT</name>
<dbReference type="EMBL" id="FUWH01000016">
    <property type="protein sequence ID" value="SKA20591.1"/>
    <property type="molecule type" value="Genomic_DNA"/>
</dbReference>
<dbReference type="AlphaFoldDB" id="A0A1T4RYD3"/>
<gene>
    <name evidence="2" type="ORF">SAMN04488132_11612</name>
</gene>
<reference evidence="2 3" key="1">
    <citation type="submission" date="2017-02" db="EMBL/GenBank/DDBJ databases">
        <authorList>
            <person name="Peterson S.W."/>
        </authorList>
    </citation>
    <scope>NUCLEOTIDE SEQUENCE [LARGE SCALE GENOMIC DNA]</scope>
    <source>
        <strain evidence="2 3">DSM 22335</strain>
    </source>
</reference>
<dbReference type="STRING" id="413434.SAMN04488132_11612"/>
<dbReference type="NCBIfam" id="TIGR01965">
    <property type="entry name" value="VCBS_repeat"/>
    <property type="match status" value="1"/>
</dbReference>
<dbReference type="RefSeq" id="WP_078832862.1">
    <property type="nucleotide sequence ID" value="NZ_FUWH01000016.1"/>
</dbReference>
<organism evidence="2 3">
    <name type="scientific">Sediminibacterium ginsengisoli</name>
    <dbReference type="NCBI Taxonomy" id="413434"/>
    <lineage>
        <taxon>Bacteria</taxon>
        <taxon>Pseudomonadati</taxon>
        <taxon>Bacteroidota</taxon>
        <taxon>Chitinophagia</taxon>
        <taxon>Chitinophagales</taxon>
        <taxon>Chitinophagaceae</taxon>
        <taxon>Sediminibacterium</taxon>
    </lineage>
</organism>
<dbReference type="InterPro" id="IPR021314">
    <property type="entry name" value="DUF2911"/>
</dbReference>
<dbReference type="OrthoDB" id="9808374at2"/>
<dbReference type="Pfam" id="PF11138">
    <property type="entry name" value="DUF2911"/>
    <property type="match status" value="1"/>
</dbReference>
<dbReference type="InterPro" id="IPR010221">
    <property type="entry name" value="VCBS_dom"/>
</dbReference>
<evidence type="ECO:0000313" key="3">
    <source>
        <dbReference type="Proteomes" id="UP000190888"/>
    </source>
</evidence>